<keyword evidence="4" id="KW-1185">Reference proteome</keyword>
<dbReference type="Proteomes" id="UP001156856">
    <property type="component" value="Unassembled WGS sequence"/>
</dbReference>
<organism evidence="1 3">
    <name type="scientific">Methylobacterium oxalidis</name>
    <dbReference type="NCBI Taxonomy" id="944322"/>
    <lineage>
        <taxon>Bacteria</taxon>
        <taxon>Pseudomonadati</taxon>
        <taxon>Pseudomonadota</taxon>
        <taxon>Alphaproteobacteria</taxon>
        <taxon>Hyphomicrobiales</taxon>
        <taxon>Methylobacteriaceae</taxon>
        <taxon>Methylobacterium</taxon>
    </lineage>
</organism>
<reference evidence="2" key="4">
    <citation type="submission" date="2023-01" db="EMBL/GenBank/DDBJ databases">
        <title>Draft genome sequence of Methylobacterium oxalidis strain NBRC 107715.</title>
        <authorList>
            <person name="Sun Q."/>
            <person name="Mori K."/>
        </authorList>
    </citation>
    <scope>NUCLEOTIDE SEQUENCE</scope>
    <source>
        <strain evidence="2">NBRC 107715</strain>
    </source>
</reference>
<evidence type="ECO:0000313" key="4">
    <source>
        <dbReference type="Proteomes" id="UP001156856"/>
    </source>
</evidence>
<reference evidence="4" key="2">
    <citation type="journal article" date="2019" name="Int. J. Syst. Evol. Microbiol.">
        <title>The Global Catalogue of Microorganisms (GCM) 10K type strain sequencing project: providing services to taxonomists for standard genome sequencing and annotation.</title>
        <authorList>
            <consortium name="The Broad Institute Genomics Platform"/>
            <consortium name="The Broad Institute Genome Sequencing Center for Infectious Disease"/>
            <person name="Wu L."/>
            <person name="Ma J."/>
        </authorList>
    </citation>
    <scope>NUCLEOTIDE SEQUENCE [LARGE SCALE GENOMIC DNA]</scope>
    <source>
        <strain evidence="4">NBRC 107715</strain>
    </source>
</reference>
<evidence type="ECO:0000313" key="1">
    <source>
        <dbReference type="EMBL" id="GEP06624.1"/>
    </source>
</evidence>
<sequence length="184" mass="20073">MPDTPIVPAPSEKPYLPHEWIDVAELAAKNLGLSRTLAELSPEHWQLVLASVTDRMRLRGASLPVGWRRTLARQVGRSTGEQAAAHVVALRAKREEIAAHVAQELGLGELATLNPTDRATVDQQTDETIEACSPDAPVPAECSDADRTMRRLLAEHRALKELKPDEADAHLAQKGEVFAREGDA</sequence>
<dbReference type="RefSeq" id="WP_238179930.1">
    <property type="nucleotide sequence ID" value="NZ_BJZU01000111.1"/>
</dbReference>
<dbReference type="Proteomes" id="UP000321960">
    <property type="component" value="Unassembled WGS sequence"/>
</dbReference>
<name>A0A512J9H6_9HYPH</name>
<comment type="caution">
    <text evidence="1">The sequence shown here is derived from an EMBL/GenBank/DDBJ whole genome shotgun (WGS) entry which is preliminary data.</text>
</comment>
<gene>
    <name evidence="2" type="ORF">GCM10007888_46200</name>
    <name evidence="1" type="ORF">MOX02_46620</name>
</gene>
<dbReference type="AlphaFoldDB" id="A0A512J9H6"/>
<protein>
    <submittedName>
        <fullName evidence="1">Uncharacterized protein</fullName>
    </submittedName>
</protein>
<reference evidence="1 3" key="3">
    <citation type="submission" date="2019-07" db="EMBL/GenBank/DDBJ databases">
        <title>Whole genome shotgun sequence of Methylobacterium oxalidis NBRC 107715.</title>
        <authorList>
            <person name="Hosoyama A."/>
            <person name="Uohara A."/>
            <person name="Ohji S."/>
            <person name="Ichikawa N."/>
        </authorList>
    </citation>
    <scope>NUCLEOTIDE SEQUENCE [LARGE SCALE GENOMIC DNA]</scope>
    <source>
        <strain evidence="1 3">NBRC 107715</strain>
    </source>
</reference>
<evidence type="ECO:0000313" key="2">
    <source>
        <dbReference type="EMBL" id="GLS66238.1"/>
    </source>
</evidence>
<evidence type="ECO:0000313" key="3">
    <source>
        <dbReference type="Proteomes" id="UP000321960"/>
    </source>
</evidence>
<accession>A0A512J9H6</accession>
<dbReference type="EMBL" id="BJZU01000111">
    <property type="protein sequence ID" value="GEP06624.1"/>
    <property type="molecule type" value="Genomic_DNA"/>
</dbReference>
<reference evidence="2" key="1">
    <citation type="journal article" date="2014" name="Int. J. Syst. Evol. Microbiol.">
        <title>Complete genome of a new Firmicutes species belonging to the dominant human colonic microbiota ('Ruminococcus bicirculans') reveals two chromosomes and a selective capacity to utilize plant glucans.</title>
        <authorList>
            <consortium name="NISC Comparative Sequencing Program"/>
            <person name="Wegmann U."/>
            <person name="Louis P."/>
            <person name="Goesmann A."/>
            <person name="Henrissat B."/>
            <person name="Duncan S.H."/>
            <person name="Flint H.J."/>
        </authorList>
    </citation>
    <scope>NUCLEOTIDE SEQUENCE</scope>
    <source>
        <strain evidence="2">NBRC 107715</strain>
    </source>
</reference>
<dbReference type="EMBL" id="BSPK01000100">
    <property type="protein sequence ID" value="GLS66238.1"/>
    <property type="molecule type" value="Genomic_DNA"/>
</dbReference>
<proteinExistence type="predicted"/>